<name>A0AAW9J5A6_CLOPF</name>
<dbReference type="Proteomes" id="UP001289066">
    <property type="component" value="Unassembled WGS sequence"/>
</dbReference>
<dbReference type="PANTHER" id="PTHR37313">
    <property type="entry name" value="UPF0749 PROTEIN RV1825"/>
    <property type="match status" value="1"/>
</dbReference>
<gene>
    <name evidence="2" type="ORF">GNF81_18275</name>
</gene>
<dbReference type="AlphaFoldDB" id="A0AAW9J5A6"/>
<organism evidence="2 3">
    <name type="scientific">Clostridium perfringens</name>
    <dbReference type="NCBI Taxonomy" id="1502"/>
    <lineage>
        <taxon>Bacteria</taxon>
        <taxon>Bacillati</taxon>
        <taxon>Bacillota</taxon>
        <taxon>Clostridia</taxon>
        <taxon>Eubacteriales</taxon>
        <taxon>Clostridiaceae</taxon>
        <taxon>Clostridium</taxon>
    </lineage>
</organism>
<dbReference type="Gene3D" id="3.30.70.1880">
    <property type="entry name" value="Protein of unknown function DUF881"/>
    <property type="match status" value="1"/>
</dbReference>
<dbReference type="EMBL" id="WNVG01000760">
    <property type="protein sequence ID" value="MDZ5034642.1"/>
    <property type="molecule type" value="Genomic_DNA"/>
</dbReference>
<dbReference type="InterPro" id="IPR010273">
    <property type="entry name" value="DUF881"/>
</dbReference>
<feature type="non-terminal residue" evidence="2">
    <location>
        <position position="174"/>
    </location>
</feature>
<comment type="similarity">
    <text evidence="1">Belongs to the UPF0749 family.</text>
</comment>
<dbReference type="PANTHER" id="PTHR37313:SF2">
    <property type="entry name" value="UPF0749 PROTEIN YLXX"/>
    <property type="match status" value="1"/>
</dbReference>
<sequence length="174" mass="19842">IITGVLIMINIDLNKTSYNISLNAVEYKKALEERNKLYKEIESIKSENIDYRYKISKYEGNDPEKNKKLVEDMKSQLFDYGKLSGVTAVKGPGLVIKVQDGDIDKVLDTERDIMRKIFHQEDMALIINEARKAGAEAIAVNNHRVLPNTGASCNSAFIGFEDYSREYGPFYIYM</sequence>
<proteinExistence type="inferred from homology"/>
<feature type="non-terminal residue" evidence="2">
    <location>
        <position position="1"/>
    </location>
</feature>
<reference evidence="2" key="1">
    <citation type="submission" date="2019-11" db="EMBL/GenBank/DDBJ databases">
        <title>Characterization of Clostridium perfringens isolates from swine manure treated agricultural soils.</title>
        <authorList>
            <person name="Wushke S.T."/>
        </authorList>
    </citation>
    <scope>NUCLEOTIDE SEQUENCE</scope>
    <source>
        <strain evidence="2">X15</strain>
    </source>
</reference>
<comment type="caution">
    <text evidence="2">The sequence shown here is derived from an EMBL/GenBank/DDBJ whole genome shotgun (WGS) entry which is preliminary data.</text>
</comment>
<accession>A0AAW9J5A6</accession>
<evidence type="ECO:0000313" key="3">
    <source>
        <dbReference type="Proteomes" id="UP001289066"/>
    </source>
</evidence>
<dbReference type="Pfam" id="PF05949">
    <property type="entry name" value="DUF881"/>
    <property type="match status" value="1"/>
</dbReference>
<evidence type="ECO:0000256" key="1">
    <source>
        <dbReference type="ARBA" id="ARBA00009108"/>
    </source>
</evidence>
<evidence type="ECO:0000313" key="2">
    <source>
        <dbReference type="EMBL" id="MDZ5034642.1"/>
    </source>
</evidence>
<protein>
    <submittedName>
        <fullName evidence="2">DUF881 domain-containing protein</fullName>
    </submittedName>
</protein>